<accession>A0ABW1ZSK3</accession>
<name>A0ABW1ZSK3_9DEIO</name>
<dbReference type="EMBL" id="JBHSWB010000003">
    <property type="protein sequence ID" value="MFC6663523.1"/>
    <property type="molecule type" value="Genomic_DNA"/>
</dbReference>
<dbReference type="RefSeq" id="WP_380059233.1">
    <property type="nucleotide sequence ID" value="NZ_JBHSWB010000003.1"/>
</dbReference>
<comment type="caution">
    <text evidence="2">The sequence shown here is derived from an EMBL/GenBank/DDBJ whole genome shotgun (WGS) entry which is preliminary data.</text>
</comment>
<sequence length="237" mass="24371">MSIFDERLRRLKHASRMAVTQQDLAPRAAPTPLFGAATGWASQPLAATTQAKPRRVVARVLAVPHPASAAEDGFAAALPLGDRRQLAPAAPLAPAPAGPAPLSPAPSAPTVGTLPPRVPEVPATPPTPVAAQPAPPSAPVVAPGTEAWPAPDPYGDAEEVLAAGLLTSPPPEGLPPAPRREFEPPAPAGPVPRRTPSFRETMALNQQLEDGVAADGPFTTAPAEPAPLAPWRWNARP</sequence>
<proteinExistence type="predicted"/>
<feature type="compositionally biased region" description="Pro residues" evidence="1">
    <location>
        <begin position="168"/>
        <end position="177"/>
    </location>
</feature>
<reference evidence="3" key="1">
    <citation type="journal article" date="2019" name="Int. J. Syst. Evol. Microbiol.">
        <title>The Global Catalogue of Microorganisms (GCM) 10K type strain sequencing project: providing services to taxonomists for standard genome sequencing and annotation.</title>
        <authorList>
            <consortium name="The Broad Institute Genomics Platform"/>
            <consortium name="The Broad Institute Genome Sequencing Center for Infectious Disease"/>
            <person name="Wu L."/>
            <person name="Ma J."/>
        </authorList>
    </citation>
    <scope>NUCLEOTIDE SEQUENCE [LARGE SCALE GENOMIC DNA]</scope>
    <source>
        <strain evidence="3">CCUG 63830</strain>
    </source>
</reference>
<evidence type="ECO:0000313" key="2">
    <source>
        <dbReference type="EMBL" id="MFC6663523.1"/>
    </source>
</evidence>
<keyword evidence="3" id="KW-1185">Reference proteome</keyword>
<feature type="compositionally biased region" description="Pro residues" evidence="1">
    <location>
        <begin position="116"/>
        <end position="138"/>
    </location>
</feature>
<protein>
    <submittedName>
        <fullName evidence="2">Uncharacterized protein</fullName>
    </submittedName>
</protein>
<gene>
    <name evidence="2" type="ORF">ACFP90_26235</name>
</gene>
<evidence type="ECO:0000256" key="1">
    <source>
        <dbReference type="SAM" id="MobiDB-lite"/>
    </source>
</evidence>
<dbReference type="Proteomes" id="UP001596317">
    <property type="component" value="Unassembled WGS sequence"/>
</dbReference>
<evidence type="ECO:0000313" key="3">
    <source>
        <dbReference type="Proteomes" id="UP001596317"/>
    </source>
</evidence>
<feature type="region of interest" description="Disordered" evidence="1">
    <location>
        <begin position="90"/>
        <end position="237"/>
    </location>
</feature>
<feature type="compositionally biased region" description="Pro residues" evidence="1">
    <location>
        <begin position="91"/>
        <end position="107"/>
    </location>
</feature>
<organism evidence="2 3">
    <name type="scientific">Deinococcus multiflagellatus</name>
    <dbReference type="NCBI Taxonomy" id="1656887"/>
    <lineage>
        <taxon>Bacteria</taxon>
        <taxon>Thermotogati</taxon>
        <taxon>Deinococcota</taxon>
        <taxon>Deinococci</taxon>
        <taxon>Deinococcales</taxon>
        <taxon>Deinococcaceae</taxon>
        <taxon>Deinococcus</taxon>
    </lineage>
</organism>